<protein>
    <submittedName>
        <fullName evidence="1">Uncharacterized protein</fullName>
    </submittedName>
</protein>
<reference evidence="1" key="1">
    <citation type="submission" date="2023-07" db="EMBL/GenBank/DDBJ databases">
        <title>draft genome sequence of fig (Ficus carica).</title>
        <authorList>
            <person name="Takahashi T."/>
            <person name="Nishimura K."/>
        </authorList>
    </citation>
    <scope>NUCLEOTIDE SEQUENCE</scope>
</reference>
<organism evidence="1 2">
    <name type="scientific">Ficus carica</name>
    <name type="common">Common fig</name>
    <dbReference type="NCBI Taxonomy" id="3494"/>
    <lineage>
        <taxon>Eukaryota</taxon>
        <taxon>Viridiplantae</taxon>
        <taxon>Streptophyta</taxon>
        <taxon>Embryophyta</taxon>
        <taxon>Tracheophyta</taxon>
        <taxon>Spermatophyta</taxon>
        <taxon>Magnoliopsida</taxon>
        <taxon>eudicotyledons</taxon>
        <taxon>Gunneridae</taxon>
        <taxon>Pentapetalae</taxon>
        <taxon>rosids</taxon>
        <taxon>fabids</taxon>
        <taxon>Rosales</taxon>
        <taxon>Moraceae</taxon>
        <taxon>Ficeae</taxon>
        <taxon>Ficus</taxon>
    </lineage>
</organism>
<evidence type="ECO:0000313" key="2">
    <source>
        <dbReference type="Proteomes" id="UP001187192"/>
    </source>
</evidence>
<gene>
    <name evidence="1" type="ORF">TIFTF001_045300</name>
</gene>
<name>A0AA87YQ83_FICCA</name>
<dbReference type="Proteomes" id="UP001187192">
    <property type="component" value="Unassembled WGS sequence"/>
</dbReference>
<accession>A0AA87YQ83</accession>
<dbReference type="AlphaFoldDB" id="A0AA87YQ83"/>
<proteinExistence type="predicted"/>
<comment type="caution">
    <text evidence="1">The sequence shown here is derived from an EMBL/GenBank/DDBJ whole genome shotgun (WGS) entry which is preliminary data.</text>
</comment>
<sequence length="72" mass="8145">MSLSTQINNGEDEEIVRAAIERSGYGSDKEIMRATNGSSMTKSRGGQWHRGLAVAGRRCLCVRRLVRIRHEW</sequence>
<evidence type="ECO:0000313" key="1">
    <source>
        <dbReference type="EMBL" id="GMN20223.1"/>
    </source>
</evidence>
<keyword evidence="2" id="KW-1185">Reference proteome</keyword>
<dbReference type="EMBL" id="BTGU01003859">
    <property type="protein sequence ID" value="GMN20223.1"/>
    <property type="molecule type" value="Genomic_DNA"/>
</dbReference>